<accession>A0A9K3LBJ2</accession>
<feature type="compositionally biased region" description="Low complexity" evidence="1">
    <location>
        <begin position="234"/>
        <end position="244"/>
    </location>
</feature>
<reference evidence="2" key="1">
    <citation type="journal article" date="2021" name="Sci. Rep.">
        <title>Diploid genomic architecture of Nitzschia inconspicua, an elite biomass production diatom.</title>
        <authorList>
            <person name="Oliver A."/>
            <person name="Podell S."/>
            <person name="Pinowska A."/>
            <person name="Traller J.C."/>
            <person name="Smith S.R."/>
            <person name="McClure R."/>
            <person name="Beliaev A."/>
            <person name="Bohutskyi P."/>
            <person name="Hill E.A."/>
            <person name="Rabines A."/>
            <person name="Zheng H."/>
            <person name="Allen L.Z."/>
            <person name="Kuo A."/>
            <person name="Grigoriev I.V."/>
            <person name="Allen A.E."/>
            <person name="Hazlebeck D."/>
            <person name="Allen E.E."/>
        </authorList>
    </citation>
    <scope>NUCLEOTIDE SEQUENCE</scope>
    <source>
        <strain evidence="2">Hildebrandi</strain>
    </source>
</reference>
<evidence type="ECO:0000256" key="1">
    <source>
        <dbReference type="SAM" id="MobiDB-lite"/>
    </source>
</evidence>
<evidence type="ECO:0000313" key="3">
    <source>
        <dbReference type="Proteomes" id="UP000693970"/>
    </source>
</evidence>
<protein>
    <submittedName>
        <fullName evidence="2">Uncharacterized protein</fullName>
    </submittedName>
</protein>
<feature type="region of interest" description="Disordered" evidence="1">
    <location>
        <begin position="494"/>
        <end position="513"/>
    </location>
</feature>
<feature type="compositionally biased region" description="Pro residues" evidence="1">
    <location>
        <begin position="256"/>
        <end position="271"/>
    </location>
</feature>
<proteinExistence type="predicted"/>
<dbReference type="EMBL" id="JAGRRH010000014">
    <property type="protein sequence ID" value="KAG7358755.1"/>
    <property type="molecule type" value="Genomic_DNA"/>
</dbReference>
<gene>
    <name evidence="2" type="ORF">IV203_015344</name>
</gene>
<name>A0A9K3LBJ2_9STRA</name>
<feature type="compositionally biased region" description="Basic residues" evidence="1">
    <location>
        <begin position="223"/>
        <end position="233"/>
    </location>
</feature>
<comment type="caution">
    <text evidence="2">The sequence shown here is derived from an EMBL/GenBank/DDBJ whole genome shotgun (WGS) entry which is preliminary data.</text>
</comment>
<organism evidence="2 3">
    <name type="scientific">Nitzschia inconspicua</name>
    <dbReference type="NCBI Taxonomy" id="303405"/>
    <lineage>
        <taxon>Eukaryota</taxon>
        <taxon>Sar</taxon>
        <taxon>Stramenopiles</taxon>
        <taxon>Ochrophyta</taxon>
        <taxon>Bacillariophyta</taxon>
        <taxon>Bacillariophyceae</taxon>
        <taxon>Bacillariophycidae</taxon>
        <taxon>Bacillariales</taxon>
        <taxon>Bacillariaceae</taxon>
        <taxon>Nitzschia</taxon>
    </lineage>
</organism>
<feature type="region of interest" description="Disordered" evidence="1">
    <location>
        <begin position="151"/>
        <end position="288"/>
    </location>
</feature>
<feature type="compositionally biased region" description="Polar residues" evidence="1">
    <location>
        <begin position="172"/>
        <end position="183"/>
    </location>
</feature>
<dbReference type="Proteomes" id="UP000693970">
    <property type="component" value="Unassembled WGS sequence"/>
</dbReference>
<feature type="compositionally biased region" description="Basic residues" evidence="1">
    <location>
        <begin position="245"/>
        <end position="255"/>
    </location>
</feature>
<feature type="compositionally biased region" description="Basic and acidic residues" evidence="1">
    <location>
        <begin position="504"/>
        <end position="513"/>
    </location>
</feature>
<keyword evidence="3" id="KW-1185">Reference proteome</keyword>
<dbReference type="AlphaFoldDB" id="A0A9K3LBJ2"/>
<reference evidence="2" key="2">
    <citation type="submission" date="2021-04" db="EMBL/GenBank/DDBJ databases">
        <authorList>
            <person name="Podell S."/>
        </authorList>
    </citation>
    <scope>NUCLEOTIDE SEQUENCE</scope>
    <source>
        <strain evidence="2">Hildebrandi</strain>
    </source>
</reference>
<dbReference type="OrthoDB" id="47504at2759"/>
<evidence type="ECO:0000313" key="2">
    <source>
        <dbReference type="EMBL" id="KAG7358755.1"/>
    </source>
</evidence>
<sequence length="513" mass="57444">MTSIRKLSDSDVRAIFESIHGTNQPPPHLSFKFIRCPSHCQKLSPPSFEFDDGLYILLRPEKVKGPRSCVPPHLQHLEEEGIREEIVQWSLSGPQFPQPTAIQQRYCYPKGDNEYCLRKGGSLWTMYGSDGKENYDFRLLHVYFSSKRAQNKGVSSDEIEEEQKRQRDDVSVSESDGSLSTAAKRQKMSRVAMERSKPSPWQQQCGPYPYSPGMAAPPSKYRPPPHVRPHSRPPSHGLRYNQGYNHHHYHPHRLPPGRPPQGLPMVAPPSPCRSHRRTAGPTEGPPMYVSPNSASGAYYASGYPYENHSSYPLASFDAEDVEATVNAMSADGDMARNAGHGSVGNAPSDVFRSRQSFETAHSRHDSHAQIRHLLDDENFETSLMDLETAWKTDPELQINLTFSKDAREAAGARVPFPHVEPNPTQVLIDRLQDTHKRVRRGILDHPPEERAALVSIYASWAREVARSPLEQLPQGQATSAPYIRDAAKALAISTKSEGDTSSFCEDRKPTATV</sequence>
<feature type="compositionally biased region" description="Polar residues" evidence="1">
    <location>
        <begin position="494"/>
        <end position="503"/>
    </location>
</feature>